<dbReference type="InterPro" id="IPR043129">
    <property type="entry name" value="ATPase_NBD"/>
</dbReference>
<organism evidence="4">
    <name type="scientific">Salix viminalis</name>
    <name type="common">Common osier</name>
    <name type="synonym">Basket willow</name>
    <dbReference type="NCBI Taxonomy" id="40686"/>
    <lineage>
        <taxon>Eukaryota</taxon>
        <taxon>Viridiplantae</taxon>
        <taxon>Streptophyta</taxon>
        <taxon>Embryophyta</taxon>
        <taxon>Tracheophyta</taxon>
        <taxon>Spermatophyta</taxon>
        <taxon>Magnoliopsida</taxon>
        <taxon>eudicotyledons</taxon>
        <taxon>Gunneridae</taxon>
        <taxon>Pentapetalae</taxon>
        <taxon>rosids</taxon>
        <taxon>fabids</taxon>
        <taxon>Malpighiales</taxon>
        <taxon>Salicaceae</taxon>
        <taxon>Saliceae</taxon>
        <taxon>Salix</taxon>
    </lineage>
</organism>
<dbReference type="PANTHER" id="PTHR19375">
    <property type="entry name" value="HEAT SHOCK PROTEIN 70KDA"/>
    <property type="match status" value="1"/>
</dbReference>
<evidence type="ECO:0000259" key="3">
    <source>
        <dbReference type="Pfam" id="PF24924"/>
    </source>
</evidence>
<dbReference type="GO" id="GO:0005524">
    <property type="term" value="F:ATP binding"/>
    <property type="evidence" value="ECO:0007669"/>
    <property type="project" value="UniProtKB-KW"/>
</dbReference>
<dbReference type="Pfam" id="PF00012">
    <property type="entry name" value="HSP70"/>
    <property type="match status" value="1"/>
</dbReference>
<sequence length="235" mass="26695">MEIAKVDVLSPAVRALVHFWDPDYRCFSFGSIDLCPTMEEYGMLTEFPNDLYRIYFPLRSDKVIPELSKLLKIPNLERALEKNVAGLRWKMLELELEQKTGSEKERLIALGIFGLEESYFNDTQRQASKDVSVIAGVKVARIASCLDKKDGEKNILVFDRGGGIFDVSILTIDNGVFEVLTTNGDTHLGGGDFDQRIMEYFIKLVKKKKKHGKDVSKDNRALGKLKRECERAKRA</sequence>
<dbReference type="GO" id="GO:0140662">
    <property type="term" value="F:ATP-dependent protein folding chaperone"/>
    <property type="evidence" value="ECO:0007669"/>
    <property type="project" value="InterPro"/>
</dbReference>
<dbReference type="InterPro" id="IPR013126">
    <property type="entry name" value="Hsp_70_fam"/>
</dbReference>
<keyword evidence="2" id="KW-0067">ATP-binding</keyword>
<accession>A0A6N2M6T6</accession>
<dbReference type="Gene3D" id="3.90.640.10">
    <property type="entry name" value="Actin, Chain A, domain 4"/>
    <property type="match status" value="1"/>
</dbReference>
<dbReference type="Pfam" id="PF24924">
    <property type="entry name" value="DUF7745"/>
    <property type="match status" value="1"/>
</dbReference>
<dbReference type="FunFam" id="3.90.640.10:FF:000003">
    <property type="entry name" value="Molecular chaperone DnaK"/>
    <property type="match status" value="1"/>
</dbReference>
<gene>
    <name evidence="4" type="ORF">SVIM_LOCUS314049</name>
</gene>
<evidence type="ECO:0000256" key="1">
    <source>
        <dbReference type="ARBA" id="ARBA00022741"/>
    </source>
</evidence>
<name>A0A6N2M6T6_SALVM</name>
<evidence type="ECO:0000256" key="2">
    <source>
        <dbReference type="ARBA" id="ARBA00022840"/>
    </source>
</evidence>
<dbReference type="Gene3D" id="3.30.420.40">
    <property type="match status" value="2"/>
</dbReference>
<dbReference type="AlphaFoldDB" id="A0A6N2M6T6"/>
<feature type="domain" description="DUF7745" evidence="3">
    <location>
        <begin position="2"/>
        <end position="115"/>
    </location>
</feature>
<dbReference type="EMBL" id="CAADRP010001689">
    <property type="protein sequence ID" value="VFU48216.1"/>
    <property type="molecule type" value="Genomic_DNA"/>
</dbReference>
<reference evidence="4" key="1">
    <citation type="submission" date="2019-03" db="EMBL/GenBank/DDBJ databases">
        <authorList>
            <person name="Mank J."/>
            <person name="Almeida P."/>
        </authorList>
    </citation>
    <scope>NUCLEOTIDE SEQUENCE</scope>
    <source>
        <strain evidence="4">78183</strain>
    </source>
</reference>
<keyword evidence="1" id="KW-0547">Nucleotide-binding</keyword>
<dbReference type="InterPro" id="IPR056647">
    <property type="entry name" value="DUF7745"/>
</dbReference>
<protein>
    <recommendedName>
        <fullName evidence="3">DUF7745 domain-containing protein</fullName>
    </recommendedName>
</protein>
<proteinExistence type="predicted"/>
<evidence type="ECO:0000313" key="4">
    <source>
        <dbReference type="EMBL" id="VFU48216.1"/>
    </source>
</evidence>
<dbReference type="SUPFAM" id="SSF53067">
    <property type="entry name" value="Actin-like ATPase domain"/>
    <property type="match status" value="1"/>
</dbReference>